<feature type="domain" description="Double zinc ribbon" evidence="2">
    <location>
        <begin position="7"/>
        <end position="67"/>
    </location>
</feature>
<gene>
    <name evidence="3" type="ORF">H2C83_14445</name>
</gene>
<sequence length="240" mass="27379">MKWWPSLFPAFRSCWFCSSPMRGMVAASVVEHICPVCREQLVILGESICPICGRFMPGSRDTICLDCNRLNPCERVVNRSAIVYTDLVKEWVQTFKYCGKESLALPMGNWMTEVVKKRYRGKGISLITYVPMHGERQRQRGFNQAERLAKVIGKNLWLPVRPLLQRKKATAPQSKRTRQERLLAVTNAFAPGKGMPDRDCSRQTVLIVDDVYTTGATIRACGRVLRENGFRQVFSVTFAR</sequence>
<dbReference type="PANTHER" id="PTHR47505">
    <property type="entry name" value="DNA UTILIZATION PROTEIN YHGH"/>
    <property type="match status" value="1"/>
</dbReference>
<dbReference type="Gene3D" id="3.40.50.2020">
    <property type="match status" value="1"/>
</dbReference>
<reference evidence="3 4" key="1">
    <citation type="submission" date="2020-07" db="EMBL/GenBank/DDBJ databases">
        <title>Thermoactinomyces phylogeny.</title>
        <authorList>
            <person name="Dunlap C."/>
        </authorList>
    </citation>
    <scope>NUCLEOTIDE SEQUENCE [LARGE SCALE GENOMIC DNA]</scope>
    <source>
        <strain evidence="3 4">AMNI-1</strain>
    </source>
</reference>
<comment type="caution">
    <text evidence="3">The sequence shown here is derived from an EMBL/GenBank/DDBJ whole genome shotgun (WGS) entry which is preliminary data.</text>
</comment>
<dbReference type="PANTHER" id="PTHR47505:SF1">
    <property type="entry name" value="DNA UTILIZATION PROTEIN YHGH"/>
    <property type="match status" value="1"/>
</dbReference>
<dbReference type="InterPro" id="IPR051910">
    <property type="entry name" value="ComF/GntX_DNA_util-trans"/>
</dbReference>
<evidence type="ECO:0000313" key="4">
    <source>
        <dbReference type="Proteomes" id="UP000538292"/>
    </source>
</evidence>
<dbReference type="InterPro" id="IPR000836">
    <property type="entry name" value="PRTase_dom"/>
</dbReference>
<proteinExistence type="inferred from homology"/>
<dbReference type="RefSeq" id="WP_181741959.1">
    <property type="nucleotide sequence ID" value="NZ_JACEOL010000055.1"/>
</dbReference>
<name>A0A7W1XUF7_9BACL</name>
<dbReference type="AlphaFoldDB" id="A0A7W1XUF7"/>
<comment type="similarity">
    <text evidence="1">Belongs to the ComF/GntX family.</text>
</comment>
<dbReference type="InterPro" id="IPR044005">
    <property type="entry name" value="DZR_2"/>
</dbReference>
<evidence type="ECO:0000259" key="2">
    <source>
        <dbReference type="Pfam" id="PF18912"/>
    </source>
</evidence>
<protein>
    <submittedName>
        <fullName evidence="3">ComF family protein</fullName>
    </submittedName>
</protein>
<evidence type="ECO:0000256" key="1">
    <source>
        <dbReference type="ARBA" id="ARBA00008007"/>
    </source>
</evidence>
<evidence type="ECO:0000313" key="3">
    <source>
        <dbReference type="EMBL" id="MBA4603483.1"/>
    </source>
</evidence>
<keyword evidence="4" id="KW-1185">Reference proteome</keyword>
<accession>A0A7W1XUF7</accession>
<dbReference type="EMBL" id="JACEOL010000055">
    <property type="protein sequence ID" value="MBA4603483.1"/>
    <property type="molecule type" value="Genomic_DNA"/>
</dbReference>
<dbReference type="Pfam" id="PF18912">
    <property type="entry name" value="DZR_2"/>
    <property type="match status" value="1"/>
</dbReference>
<dbReference type="CDD" id="cd06223">
    <property type="entry name" value="PRTases_typeI"/>
    <property type="match status" value="1"/>
</dbReference>
<dbReference type="InterPro" id="IPR029057">
    <property type="entry name" value="PRTase-like"/>
</dbReference>
<dbReference type="Proteomes" id="UP000538292">
    <property type="component" value="Unassembled WGS sequence"/>
</dbReference>
<organism evidence="3 4">
    <name type="scientific">Thermoactinomyces mirandus</name>
    <dbReference type="NCBI Taxonomy" id="2756294"/>
    <lineage>
        <taxon>Bacteria</taxon>
        <taxon>Bacillati</taxon>
        <taxon>Bacillota</taxon>
        <taxon>Bacilli</taxon>
        <taxon>Bacillales</taxon>
        <taxon>Thermoactinomycetaceae</taxon>
        <taxon>Thermoactinomyces</taxon>
    </lineage>
</organism>
<dbReference type="SUPFAM" id="SSF53271">
    <property type="entry name" value="PRTase-like"/>
    <property type="match status" value="1"/>
</dbReference>